<dbReference type="GO" id="GO:0005509">
    <property type="term" value="F:calcium ion binding"/>
    <property type="evidence" value="ECO:0007669"/>
    <property type="project" value="InterPro"/>
</dbReference>
<proteinExistence type="predicted"/>
<dbReference type="EMBL" id="CP053586">
    <property type="protein sequence ID" value="WNZ24973.1"/>
    <property type="molecule type" value="Genomic_DNA"/>
</dbReference>
<dbReference type="InterPro" id="IPR011049">
    <property type="entry name" value="Serralysin-like_metalloprot_C"/>
</dbReference>
<dbReference type="PRINTS" id="PR00313">
    <property type="entry name" value="CABNDNGRPT"/>
</dbReference>
<accession>A0AA96WGS6</accession>
<dbReference type="InterPro" id="IPR018511">
    <property type="entry name" value="Hemolysin-typ_Ca-bd_CS"/>
</dbReference>
<dbReference type="AlphaFoldDB" id="A0AA96WGS6"/>
<dbReference type="InterPro" id="IPR001343">
    <property type="entry name" value="Hemolysn_Ca-bd"/>
</dbReference>
<keyword evidence="1" id="KW-0732">Signal</keyword>
<dbReference type="Gene3D" id="2.40.128.340">
    <property type="match status" value="1"/>
</dbReference>
<name>A0AA96WGS6_9CYAN</name>
<evidence type="ECO:0000256" key="1">
    <source>
        <dbReference type="ARBA" id="ARBA00022729"/>
    </source>
</evidence>
<sequence length="587" mass="60782">MSVSFDAGNTVRVGVTPYSVAVADVNGDGILDLISGGTVASSSVVQTGAVSVLLGSSNGRFNSSPIVSSGAGFGSATALAVGDFNNDNVLDVITVGDLFGSTISDVFVNLGNNRGNFRASTTSQILPDNPQAVAVGDIDGDRRLDAVTAGGRSLSILLGNGAGDFSSIKTQTLSDSPKALTLRDFNNDGRLDIAALTISSTTNANKLLLLLGDGKGGFTERPAVDLKNNSSGTSDLVTADFNGDGRLDVAALSGRTVSVLLGDLTGSLRLVFQTEQNASAITAGDFNGDGRVDLATTFLGSGSDGTSIFLGNGRGSFSRPVSFLASGSFGSSKLATGDFNQDNKLDWVGISPANQDATVFLNNTTATDAIAIGTTDDDKKFVDASSEFSGAVRIDLDKGTFVLNGPTRITKSVKGFDDAIGTVRDDRIRGNKRANLLNGLSGNDELLGLNGDDRLIGGAGNDRLTGGRGKDSFIFSATPNYPEGLETPFSRQALGIDRIVDFERGRDKIILDAGTFTALEAGQRIRFATVDDIAAAKTSRALITYVRDLGRLYYNPNGSRSGFGGGGQFAVLNDQPALRASDFATFV</sequence>
<dbReference type="SUPFAM" id="SSF51120">
    <property type="entry name" value="beta-Roll"/>
    <property type="match status" value="1"/>
</dbReference>
<organism evidence="4">
    <name type="scientific">Leptolyngbya sp. NK1-12</name>
    <dbReference type="NCBI Taxonomy" id="2547451"/>
    <lineage>
        <taxon>Bacteria</taxon>
        <taxon>Bacillati</taxon>
        <taxon>Cyanobacteriota</taxon>
        <taxon>Cyanophyceae</taxon>
        <taxon>Leptolyngbyales</taxon>
        <taxon>Leptolyngbyaceae</taxon>
        <taxon>Leptolyngbya group</taxon>
        <taxon>Leptolyngbya</taxon>
    </lineage>
</organism>
<dbReference type="InterPro" id="IPR013519">
    <property type="entry name" value="Int_alpha_beta-p"/>
</dbReference>
<dbReference type="PROSITE" id="PS00330">
    <property type="entry name" value="HEMOLYSIN_CALCIUM"/>
    <property type="match status" value="2"/>
</dbReference>
<dbReference type="InterPro" id="IPR028994">
    <property type="entry name" value="Integrin_alpha_N"/>
</dbReference>
<evidence type="ECO:0000256" key="3">
    <source>
        <dbReference type="ARBA" id="ARBA00023180"/>
    </source>
</evidence>
<evidence type="ECO:0008006" key="5">
    <source>
        <dbReference type="Google" id="ProtNLM"/>
    </source>
</evidence>
<dbReference type="SUPFAM" id="SSF69318">
    <property type="entry name" value="Integrin alpha N-terminal domain"/>
    <property type="match status" value="2"/>
</dbReference>
<dbReference type="RefSeq" id="WP_316431031.1">
    <property type="nucleotide sequence ID" value="NZ_CP053586.1"/>
</dbReference>
<dbReference type="Gene3D" id="2.130.10.130">
    <property type="entry name" value="Integrin alpha, N-terminal"/>
    <property type="match status" value="1"/>
</dbReference>
<gene>
    <name evidence="4" type="ORF">HJG54_20385</name>
</gene>
<dbReference type="Pfam" id="PF00353">
    <property type="entry name" value="HemolysinCabind"/>
    <property type="match status" value="1"/>
</dbReference>
<dbReference type="Pfam" id="PF13517">
    <property type="entry name" value="FG-GAP_3"/>
    <property type="match status" value="3"/>
</dbReference>
<evidence type="ECO:0000313" key="4">
    <source>
        <dbReference type="EMBL" id="WNZ24973.1"/>
    </source>
</evidence>
<reference evidence="4" key="1">
    <citation type="submission" date="2020-05" db="EMBL/GenBank/DDBJ databases">
        <authorList>
            <person name="Zhu T."/>
            <person name="Keshari N."/>
            <person name="Lu X."/>
        </authorList>
    </citation>
    <scope>NUCLEOTIDE SEQUENCE</scope>
    <source>
        <strain evidence="4">NK1-12</strain>
    </source>
</reference>
<dbReference type="SMART" id="SM00191">
    <property type="entry name" value="Int_alpha"/>
    <property type="match status" value="2"/>
</dbReference>
<dbReference type="Gene3D" id="2.150.10.10">
    <property type="entry name" value="Serralysin-like metalloprotease, C-terminal"/>
    <property type="match status" value="1"/>
</dbReference>
<keyword evidence="3" id="KW-0325">Glycoprotein</keyword>
<evidence type="ECO:0000256" key="2">
    <source>
        <dbReference type="ARBA" id="ARBA00022737"/>
    </source>
</evidence>
<dbReference type="InterPro" id="IPR013517">
    <property type="entry name" value="FG-GAP"/>
</dbReference>
<protein>
    <recommendedName>
        <fullName evidence="5">VCBS repeat-containing protein</fullName>
    </recommendedName>
</protein>
<dbReference type="PANTHER" id="PTHR46580">
    <property type="entry name" value="SENSOR KINASE-RELATED"/>
    <property type="match status" value="1"/>
</dbReference>
<keyword evidence="2" id="KW-0677">Repeat</keyword>